<dbReference type="InterPro" id="IPR019422">
    <property type="entry name" value="7TM_GPCR_serpentine_rcpt_Srh"/>
</dbReference>
<evidence type="ECO:0000256" key="1">
    <source>
        <dbReference type="SAM" id="Phobius"/>
    </source>
</evidence>
<dbReference type="AlphaFoldDB" id="A0AA39H829"/>
<name>A0AA39H829_9BILA</name>
<dbReference type="EMBL" id="JAUCMV010000004">
    <property type="protein sequence ID" value="KAK0400451.1"/>
    <property type="molecule type" value="Genomic_DNA"/>
</dbReference>
<keyword evidence="1" id="KW-0472">Membrane</keyword>
<comment type="caution">
    <text evidence="2">The sequence shown here is derived from an EMBL/GenBank/DDBJ whole genome shotgun (WGS) entry which is preliminary data.</text>
</comment>
<keyword evidence="1" id="KW-1133">Transmembrane helix</keyword>
<keyword evidence="3" id="KW-1185">Reference proteome</keyword>
<reference evidence="2" key="1">
    <citation type="submission" date="2023-06" db="EMBL/GenBank/DDBJ databases">
        <title>Genomic analysis of the entomopathogenic nematode Steinernema hermaphroditum.</title>
        <authorList>
            <person name="Schwarz E.M."/>
            <person name="Heppert J.K."/>
            <person name="Baniya A."/>
            <person name="Schwartz H.T."/>
            <person name="Tan C.-H."/>
            <person name="Antoshechkin I."/>
            <person name="Sternberg P.W."/>
            <person name="Goodrich-Blair H."/>
            <person name="Dillman A.R."/>
        </authorList>
    </citation>
    <scope>NUCLEOTIDE SEQUENCE</scope>
    <source>
        <strain evidence="2">PS9179</strain>
        <tissue evidence="2">Whole animal</tissue>
    </source>
</reference>
<feature type="transmembrane region" description="Helical" evidence="1">
    <location>
        <begin position="51"/>
        <end position="69"/>
    </location>
</feature>
<organism evidence="2 3">
    <name type="scientific">Steinernema hermaphroditum</name>
    <dbReference type="NCBI Taxonomy" id="289476"/>
    <lineage>
        <taxon>Eukaryota</taxon>
        <taxon>Metazoa</taxon>
        <taxon>Ecdysozoa</taxon>
        <taxon>Nematoda</taxon>
        <taxon>Chromadorea</taxon>
        <taxon>Rhabditida</taxon>
        <taxon>Tylenchina</taxon>
        <taxon>Panagrolaimomorpha</taxon>
        <taxon>Strongyloidoidea</taxon>
        <taxon>Steinernematidae</taxon>
        <taxon>Steinernema</taxon>
    </lineage>
</organism>
<feature type="transmembrane region" description="Helical" evidence="1">
    <location>
        <begin position="20"/>
        <end position="39"/>
    </location>
</feature>
<dbReference type="Pfam" id="PF10318">
    <property type="entry name" value="7TM_GPCR_Srh"/>
    <property type="match status" value="1"/>
</dbReference>
<proteinExistence type="predicted"/>
<evidence type="ECO:0000313" key="2">
    <source>
        <dbReference type="EMBL" id="KAK0400451.1"/>
    </source>
</evidence>
<accession>A0AA39H829</accession>
<evidence type="ECO:0000313" key="3">
    <source>
        <dbReference type="Proteomes" id="UP001175271"/>
    </source>
</evidence>
<keyword evidence="1" id="KW-0812">Transmembrane</keyword>
<dbReference type="Proteomes" id="UP001175271">
    <property type="component" value="Unassembled WGS sequence"/>
</dbReference>
<protein>
    <submittedName>
        <fullName evidence="2">Uncharacterized protein</fullName>
    </submittedName>
</protein>
<feature type="transmembrane region" description="Helical" evidence="1">
    <location>
        <begin position="128"/>
        <end position="150"/>
    </location>
</feature>
<sequence>MVLVTVLMASFDETNKVLSYFLTGLAYLIAIPFFYIVIFKSPPSMRVYKNTILNLAVWHCITLGCYAALLQPVYATLPNKSCARFAGLVSYFGREVNIAMVFFTAICVENVAAAIIICFFYRYEQLRFTANALIISLCAAGLAYAILAMAEIFEHEGAFLFCCPYEKYHFAKKLVFIRSTMVIALMTSVIQPA</sequence>
<gene>
    <name evidence="2" type="ORF">QR680_015251</name>
</gene>
<feature type="transmembrane region" description="Helical" evidence="1">
    <location>
        <begin position="98"/>
        <end position="121"/>
    </location>
</feature>